<feature type="domain" description="Thioredoxin" evidence="2">
    <location>
        <begin position="54"/>
        <end position="195"/>
    </location>
</feature>
<dbReference type="PANTHER" id="PTHR42852">
    <property type="entry name" value="THIOL:DISULFIDE INTERCHANGE PROTEIN DSBE"/>
    <property type="match status" value="1"/>
</dbReference>
<dbReference type="PANTHER" id="PTHR42852:SF17">
    <property type="entry name" value="THIOREDOXIN-LIKE PROTEIN HI_1115"/>
    <property type="match status" value="1"/>
</dbReference>
<dbReference type="InterPro" id="IPR050553">
    <property type="entry name" value="Thioredoxin_ResA/DsbE_sf"/>
</dbReference>
<organism evidence="3 4">
    <name type="scientific">Abyssobacteria bacterium (strain SURF_5)</name>
    <dbReference type="NCBI Taxonomy" id="2093360"/>
    <lineage>
        <taxon>Bacteria</taxon>
        <taxon>Pseudomonadati</taxon>
        <taxon>Candidatus Hydrogenedentota</taxon>
        <taxon>Candidatus Abyssobacteria</taxon>
    </lineage>
</organism>
<dbReference type="EMBL" id="QZKU01000087">
    <property type="protein sequence ID" value="RJP19583.1"/>
    <property type="molecule type" value="Genomic_DNA"/>
</dbReference>
<keyword evidence="1" id="KW-0812">Transmembrane</keyword>
<dbReference type="AlphaFoldDB" id="A0A3A4NEZ9"/>
<gene>
    <name evidence="3" type="ORF">C4520_12625</name>
</gene>
<dbReference type="InterPro" id="IPR013766">
    <property type="entry name" value="Thioredoxin_domain"/>
</dbReference>
<dbReference type="CDD" id="cd02966">
    <property type="entry name" value="TlpA_like_family"/>
    <property type="match status" value="1"/>
</dbReference>
<dbReference type="InterPro" id="IPR013740">
    <property type="entry name" value="Redoxin"/>
</dbReference>
<dbReference type="PROSITE" id="PS51352">
    <property type="entry name" value="THIOREDOXIN_2"/>
    <property type="match status" value="1"/>
</dbReference>
<feature type="transmembrane region" description="Helical" evidence="1">
    <location>
        <begin position="31"/>
        <end position="50"/>
    </location>
</feature>
<keyword evidence="1" id="KW-1133">Transmembrane helix</keyword>
<dbReference type="GO" id="GO:0016491">
    <property type="term" value="F:oxidoreductase activity"/>
    <property type="evidence" value="ECO:0007669"/>
    <property type="project" value="InterPro"/>
</dbReference>
<dbReference type="Gene3D" id="3.40.30.10">
    <property type="entry name" value="Glutaredoxin"/>
    <property type="match status" value="1"/>
</dbReference>
<evidence type="ECO:0000259" key="2">
    <source>
        <dbReference type="PROSITE" id="PS51352"/>
    </source>
</evidence>
<comment type="caution">
    <text evidence="3">The sequence shown here is derived from an EMBL/GenBank/DDBJ whole genome shotgun (WGS) entry which is preliminary data.</text>
</comment>
<evidence type="ECO:0000256" key="1">
    <source>
        <dbReference type="SAM" id="Phobius"/>
    </source>
</evidence>
<accession>A0A3A4NEZ9</accession>
<dbReference type="Pfam" id="PF08534">
    <property type="entry name" value="Redoxin"/>
    <property type="match status" value="1"/>
</dbReference>
<protein>
    <submittedName>
        <fullName evidence="3">TlpA family protein disulfide reductase</fullName>
    </submittedName>
</protein>
<keyword evidence="1" id="KW-0472">Membrane</keyword>
<proteinExistence type="predicted"/>
<evidence type="ECO:0000313" key="3">
    <source>
        <dbReference type="EMBL" id="RJP19583.1"/>
    </source>
</evidence>
<dbReference type="Proteomes" id="UP000265882">
    <property type="component" value="Unassembled WGS sequence"/>
</dbReference>
<dbReference type="SUPFAM" id="SSF52833">
    <property type="entry name" value="Thioredoxin-like"/>
    <property type="match status" value="1"/>
</dbReference>
<sequence length="204" mass="23035">MKKHPRPGHGGRGNWLFGETKGRMSLRCWKFRGQSIILFVVALVIVFSHAQGLAQNTFKIPGDATARTLDGKQASISDYKGKLIFLSLWKIDCPPCLMEIPILNRLQKEYSSDDFTVIGVSLDRGKEEMVSHIVKRADITYPVWLAYDQPILKYLDAPFTPFLFVLGPDGEVLGYYPGKIPTYNDAVTVMNEARKLVDGEQKRK</sequence>
<reference evidence="3 4" key="1">
    <citation type="journal article" date="2017" name="ISME J.">
        <title>Energy and carbon metabolisms in a deep terrestrial subsurface fluid microbial community.</title>
        <authorList>
            <person name="Momper L."/>
            <person name="Jungbluth S.P."/>
            <person name="Lee M.D."/>
            <person name="Amend J.P."/>
        </authorList>
    </citation>
    <scope>NUCLEOTIDE SEQUENCE [LARGE SCALE GENOMIC DNA]</scope>
    <source>
        <strain evidence="3">SURF_5</strain>
    </source>
</reference>
<evidence type="ECO:0000313" key="4">
    <source>
        <dbReference type="Proteomes" id="UP000265882"/>
    </source>
</evidence>
<name>A0A3A4NEZ9_ABYX5</name>
<dbReference type="InterPro" id="IPR036249">
    <property type="entry name" value="Thioredoxin-like_sf"/>
</dbReference>